<evidence type="ECO:0000313" key="3">
    <source>
        <dbReference type="Proteomes" id="UP001177670"/>
    </source>
</evidence>
<accession>A0AA40GEG5</accession>
<feature type="region of interest" description="Disordered" evidence="1">
    <location>
        <begin position="1"/>
        <end position="40"/>
    </location>
</feature>
<organism evidence="2 3">
    <name type="scientific">Melipona bicolor</name>
    <dbReference type="NCBI Taxonomy" id="60889"/>
    <lineage>
        <taxon>Eukaryota</taxon>
        <taxon>Metazoa</taxon>
        <taxon>Ecdysozoa</taxon>
        <taxon>Arthropoda</taxon>
        <taxon>Hexapoda</taxon>
        <taxon>Insecta</taxon>
        <taxon>Pterygota</taxon>
        <taxon>Neoptera</taxon>
        <taxon>Endopterygota</taxon>
        <taxon>Hymenoptera</taxon>
        <taxon>Apocrita</taxon>
        <taxon>Aculeata</taxon>
        <taxon>Apoidea</taxon>
        <taxon>Anthophila</taxon>
        <taxon>Apidae</taxon>
        <taxon>Melipona</taxon>
    </lineage>
</organism>
<dbReference type="EMBL" id="JAHYIQ010000001">
    <property type="protein sequence ID" value="KAK1136245.1"/>
    <property type="molecule type" value="Genomic_DNA"/>
</dbReference>
<reference evidence="2" key="1">
    <citation type="submission" date="2021-10" db="EMBL/GenBank/DDBJ databases">
        <title>Melipona bicolor Genome sequencing and assembly.</title>
        <authorList>
            <person name="Araujo N.S."/>
            <person name="Arias M.C."/>
        </authorList>
    </citation>
    <scope>NUCLEOTIDE SEQUENCE</scope>
    <source>
        <strain evidence="2">USP_2M_L1-L4_2017</strain>
        <tissue evidence="2">Whole body</tissue>
    </source>
</reference>
<dbReference type="AlphaFoldDB" id="A0AA40GEG5"/>
<dbReference type="Proteomes" id="UP001177670">
    <property type="component" value="Unassembled WGS sequence"/>
</dbReference>
<gene>
    <name evidence="2" type="ORF">K0M31_000810</name>
</gene>
<proteinExistence type="predicted"/>
<comment type="caution">
    <text evidence="2">The sequence shown here is derived from an EMBL/GenBank/DDBJ whole genome shotgun (WGS) entry which is preliminary data.</text>
</comment>
<sequence length="148" mass="16538">MVLVPPLENVFLRNEDDEDEDDEDDDDDDDKRRGETRGERPICHAACALHSVVREYAVEPSAMGAARAKLSRLHGYVSGRAVFSEGADREQLDGPRMSMGSDTMARRGVRPLLPSSLSYLLPEAMCSLWSRRDTARDQRQGTRCTAAR</sequence>
<protein>
    <submittedName>
        <fullName evidence="2">Uncharacterized protein</fullName>
    </submittedName>
</protein>
<name>A0AA40GEG5_9HYME</name>
<keyword evidence="3" id="KW-1185">Reference proteome</keyword>
<feature type="compositionally biased region" description="Basic and acidic residues" evidence="1">
    <location>
        <begin position="30"/>
        <end position="40"/>
    </location>
</feature>
<evidence type="ECO:0000313" key="2">
    <source>
        <dbReference type="EMBL" id="KAK1136245.1"/>
    </source>
</evidence>
<evidence type="ECO:0000256" key="1">
    <source>
        <dbReference type="SAM" id="MobiDB-lite"/>
    </source>
</evidence>
<feature type="compositionally biased region" description="Acidic residues" evidence="1">
    <location>
        <begin position="15"/>
        <end position="29"/>
    </location>
</feature>